<evidence type="ECO:0000313" key="1">
    <source>
        <dbReference type="EMBL" id="ALF01278.1"/>
    </source>
</evidence>
<evidence type="ECO:0000313" key="2">
    <source>
        <dbReference type="Proteomes" id="UP000226267"/>
    </source>
</evidence>
<dbReference type="EMBL" id="KT365401">
    <property type="protein sequence ID" value="ALF01278.1"/>
    <property type="molecule type" value="Genomic_DNA"/>
</dbReference>
<name>A0A0M4RCZ8_9CAUD</name>
<accession>A0A0M4RCZ8</accession>
<sequence>MSKATEKAVHDAIAAHVADESGGTEWLTEYVVCASAIATERNDGTNYYRLLPENQPYHHSLGLWHRGLQMQEIDGDD</sequence>
<protein>
    <submittedName>
        <fullName evidence="1">Uncharacterized protein</fullName>
    </submittedName>
</protein>
<keyword evidence="2" id="KW-1185">Reference proteome</keyword>
<organism evidence="1 2">
    <name type="scientific">Arthrobacter phage Brent</name>
    <dbReference type="NCBI Taxonomy" id="1701798"/>
    <lineage>
        <taxon>Viruses</taxon>
        <taxon>Duplodnaviria</taxon>
        <taxon>Heunggongvirae</taxon>
        <taxon>Uroviricota</taxon>
        <taxon>Caudoviricetes</taxon>
        <taxon>Berryhillviridae</taxon>
        <taxon>Jawnskivirus</taxon>
        <taxon>Jawnskivirus brent</taxon>
        <taxon>Marthavirus brent</taxon>
    </lineage>
</organism>
<dbReference type="Proteomes" id="UP000226267">
    <property type="component" value="Segment"/>
</dbReference>
<proteinExistence type="predicted"/>
<reference evidence="1 2" key="1">
    <citation type="submission" date="2015-08" db="EMBL/GenBank/DDBJ databases">
        <authorList>
            <person name="London S.C."/>
            <person name="Barrett N.A."/>
            <person name="Buerkert T.R."/>
            <person name="Cautela J.A."/>
            <person name="Egan M.S."/>
            <person name="Erb J.E."/>
            <person name="Garrigan K.E."/>
            <person name="Hagan D.J."/>
            <person name="Hartwell M.C."/>
            <person name="Hyduchak K.M."/>
            <person name="Jacob A.E."/>
            <person name="Lamey M.E."/>
            <person name="Lindemann J.M."/>
            <person name="Martynyuk T."/>
            <person name="Mele F.E."/>
            <person name="Menninger J.E."/>
            <person name="Nabua C.T."/>
            <person name="Napoli C.K."/>
            <person name="Santiago L.M."/>
            <person name="Sweetman A.T."/>
            <person name="Weinstein J.L."/>
            <person name="Denigris D.M."/>
            <person name="King-Smith C."/>
            <person name="Lee-Soety J.Y."/>
            <person name="Delesalle V.A."/>
            <person name="Bradley K.W."/>
            <person name="Asai D.J."/>
            <person name="Bowman C.A."/>
            <person name="Russell D.A."/>
            <person name="Pope W.H."/>
            <person name="Jacobs-Sera D."/>
            <person name="Hendrix R.W."/>
            <person name="Hatfull G.F."/>
        </authorList>
    </citation>
    <scope>NUCLEOTIDE SEQUENCE [LARGE SCALE GENOMIC DNA]</scope>
</reference>
<gene>
    <name evidence="1" type="ORF">SEA_BRENT_67</name>
</gene>
<dbReference type="OrthoDB" id="28735at10239"/>